<dbReference type="WBParaSite" id="PSAMB.scaffold4675size13900.g24880.t1">
    <property type="protein sequence ID" value="PSAMB.scaffold4675size13900.g24880.t1"/>
    <property type="gene ID" value="PSAMB.scaffold4675size13900.g24880"/>
</dbReference>
<dbReference type="Proteomes" id="UP000887566">
    <property type="component" value="Unplaced"/>
</dbReference>
<keyword evidence="1" id="KW-1133">Transmembrane helix</keyword>
<evidence type="ECO:0000313" key="2">
    <source>
        <dbReference type="Proteomes" id="UP000887566"/>
    </source>
</evidence>
<accession>A0A914WPG4</accession>
<feature type="transmembrane region" description="Helical" evidence="1">
    <location>
        <begin position="201"/>
        <end position="223"/>
    </location>
</feature>
<evidence type="ECO:0000256" key="1">
    <source>
        <dbReference type="SAM" id="Phobius"/>
    </source>
</evidence>
<proteinExistence type="predicted"/>
<reference evidence="3" key="1">
    <citation type="submission" date="2022-11" db="UniProtKB">
        <authorList>
            <consortium name="WormBaseParasite"/>
        </authorList>
    </citation>
    <scope>IDENTIFICATION</scope>
</reference>
<sequence length="262" mass="29965">MGFLIPWNINTMSIFSLTLKLYEDGEYTHPGYQMEDIIALIRWTLAVRQKCIIHALPVATMSGPTSGDSYIGELYEWGRQIRRWTIGAAEVFHYFAVKSTRLPITVSVPWAGKFLFYYGILLCVAPIYSIVAPFLTTFMLDIQELPRNSYLIPSEAVFNYILIGMLLMQYFWFFVVFLVNRLAEKTFPDSISDETPLIRSAFHWLMSFPTIIAYCLVELWAFVEITIRGKSACQHKASKKDGLVPLKAAENNSNVPSNVGRF</sequence>
<evidence type="ECO:0000313" key="3">
    <source>
        <dbReference type="WBParaSite" id="PSAMB.scaffold4675size13900.g24880.t1"/>
    </source>
</evidence>
<keyword evidence="1" id="KW-0472">Membrane</keyword>
<feature type="transmembrane region" description="Helical" evidence="1">
    <location>
        <begin position="160"/>
        <end position="180"/>
    </location>
</feature>
<keyword evidence="2" id="KW-1185">Reference proteome</keyword>
<name>A0A914WPG4_9BILA</name>
<protein>
    <submittedName>
        <fullName evidence="3">Glycosyltransferase 2-like domain-containing protein</fullName>
    </submittedName>
</protein>
<dbReference type="AlphaFoldDB" id="A0A914WPG4"/>
<feature type="transmembrane region" description="Helical" evidence="1">
    <location>
        <begin position="115"/>
        <end position="140"/>
    </location>
</feature>
<dbReference type="PANTHER" id="PTHR36851">
    <property type="entry name" value="UNNAMED PRODUCT"/>
    <property type="match status" value="1"/>
</dbReference>
<dbReference type="PANTHER" id="PTHR36851:SF1">
    <property type="entry name" value="GLYCO_TRANS_2-LIKE DOMAIN-CONTAINING PROTEIN"/>
    <property type="match status" value="1"/>
</dbReference>
<organism evidence="2 3">
    <name type="scientific">Plectus sambesii</name>
    <dbReference type="NCBI Taxonomy" id="2011161"/>
    <lineage>
        <taxon>Eukaryota</taxon>
        <taxon>Metazoa</taxon>
        <taxon>Ecdysozoa</taxon>
        <taxon>Nematoda</taxon>
        <taxon>Chromadorea</taxon>
        <taxon>Plectida</taxon>
        <taxon>Plectina</taxon>
        <taxon>Plectoidea</taxon>
        <taxon>Plectidae</taxon>
        <taxon>Plectus</taxon>
    </lineage>
</organism>
<keyword evidence="1" id="KW-0812">Transmembrane</keyword>